<dbReference type="InterPro" id="IPR029063">
    <property type="entry name" value="SAM-dependent_MTases_sf"/>
</dbReference>
<dbReference type="SUPFAM" id="SSF53335">
    <property type="entry name" value="S-adenosyl-L-methionine-dependent methyltransferases"/>
    <property type="match status" value="1"/>
</dbReference>
<dbReference type="Gene3D" id="3.40.50.150">
    <property type="entry name" value="Vaccinia Virus protein VP39"/>
    <property type="match status" value="1"/>
</dbReference>
<dbReference type="Proteomes" id="UP000016860">
    <property type="component" value="Unassembled WGS sequence"/>
</dbReference>
<dbReference type="PANTHER" id="PTHR43861">
    <property type="entry name" value="TRANS-ACONITATE 2-METHYLTRANSFERASE-RELATED"/>
    <property type="match status" value="1"/>
</dbReference>
<feature type="domain" description="Methyltransferase type 11" evidence="1">
    <location>
        <begin position="28"/>
        <end position="119"/>
    </location>
</feature>
<reference evidence="2 3" key="1">
    <citation type="journal article" date="2013" name="Genome Announc.">
        <title>Draft Genome Sequence of the Cellulolytic Bacterium Clostridium papyrosolvens C7 (ATCC 700395).</title>
        <authorList>
            <person name="Zepeda V."/>
            <person name="Dassa B."/>
            <person name="Borovok I."/>
            <person name="Lamed R."/>
            <person name="Bayer E.A."/>
            <person name="Cate J.H."/>
        </authorList>
    </citation>
    <scope>NUCLEOTIDE SEQUENCE [LARGE SCALE GENOMIC DNA]</scope>
    <source>
        <strain evidence="2 3">C7</strain>
    </source>
</reference>
<gene>
    <name evidence="2" type="ORF">L323_06205</name>
</gene>
<dbReference type="InterPro" id="IPR013216">
    <property type="entry name" value="Methyltransf_11"/>
</dbReference>
<evidence type="ECO:0000313" key="3">
    <source>
        <dbReference type="Proteomes" id="UP000016860"/>
    </source>
</evidence>
<protein>
    <recommendedName>
        <fullName evidence="1">Methyltransferase type 11 domain-containing protein</fullName>
    </recommendedName>
</protein>
<name>U4R524_9FIRM</name>
<sequence length="189" mass="21256">MRQRFFSEAVREKAYCLANVKEGEIAADIGAGTGFITEGLIQKGLRVIAIDRSEEMLEQMKSKFGSGIEYLQGEAECLLIENNYVNYAMANMYLHHVEEPLVAIREMFRVLKPGGKLVITDLDEHNFNFLKTEHHDRWMGFKREDVKNWLYAAGLKNVIVDCAGGNCCATSDCGCDNANISIFVAYGEK</sequence>
<dbReference type="CDD" id="cd02440">
    <property type="entry name" value="AdoMet_MTases"/>
    <property type="match status" value="1"/>
</dbReference>
<proteinExistence type="predicted"/>
<organism evidence="2 3">
    <name type="scientific">Ruminiclostridium papyrosolvens C7</name>
    <dbReference type="NCBI Taxonomy" id="1330534"/>
    <lineage>
        <taxon>Bacteria</taxon>
        <taxon>Bacillati</taxon>
        <taxon>Bacillota</taxon>
        <taxon>Clostridia</taxon>
        <taxon>Eubacteriales</taxon>
        <taxon>Oscillospiraceae</taxon>
        <taxon>Ruminiclostridium</taxon>
    </lineage>
</organism>
<dbReference type="GO" id="GO:0008757">
    <property type="term" value="F:S-adenosylmethionine-dependent methyltransferase activity"/>
    <property type="evidence" value="ECO:0007669"/>
    <property type="project" value="InterPro"/>
</dbReference>
<comment type="caution">
    <text evidence="2">The sequence shown here is derived from an EMBL/GenBank/DDBJ whole genome shotgun (WGS) entry which is preliminary data.</text>
</comment>
<dbReference type="PATRIC" id="fig|1330534.3.peg.1240"/>
<evidence type="ECO:0000313" key="2">
    <source>
        <dbReference type="EMBL" id="EPR13503.1"/>
    </source>
</evidence>
<accession>U4R524</accession>
<dbReference type="STRING" id="1330534.L323_06205"/>
<dbReference type="EMBL" id="ATAY01000020">
    <property type="protein sequence ID" value="EPR13503.1"/>
    <property type="molecule type" value="Genomic_DNA"/>
</dbReference>
<dbReference type="Pfam" id="PF08241">
    <property type="entry name" value="Methyltransf_11"/>
    <property type="match status" value="1"/>
</dbReference>
<evidence type="ECO:0000259" key="1">
    <source>
        <dbReference type="Pfam" id="PF08241"/>
    </source>
</evidence>
<dbReference type="AlphaFoldDB" id="U4R524"/>